<evidence type="ECO:0000313" key="1">
    <source>
        <dbReference type="EMBL" id="EDL75105.1"/>
    </source>
</evidence>
<dbReference type="Proteomes" id="UP000234681">
    <property type="component" value="Chromosome 16"/>
</dbReference>
<reference evidence="1 2" key="1">
    <citation type="submission" date="2005-09" db="EMBL/GenBank/DDBJ databases">
        <authorList>
            <person name="Mural R.J."/>
            <person name="Li P.W."/>
            <person name="Adams M.D."/>
            <person name="Amanatides P.G."/>
            <person name="Baden-Tillson H."/>
            <person name="Barnstead M."/>
            <person name="Chin S.H."/>
            <person name="Dew I."/>
            <person name="Evans C.A."/>
            <person name="Ferriera S."/>
            <person name="Flanigan M."/>
            <person name="Fosler C."/>
            <person name="Glodek A."/>
            <person name="Gu Z."/>
            <person name="Holt R.A."/>
            <person name="Jennings D."/>
            <person name="Kraft C.L."/>
            <person name="Lu F."/>
            <person name="Nguyen T."/>
            <person name="Nusskern D.R."/>
            <person name="Pfannkoch C.M."/>
            <person name="Sitter C."/>
            <person name="Sutton G.G."/>
            <person name="Venter J.C."/>
            <person name="Wang Z."/>
            <person name="Woodage T."/>
            <person name="Zheng X.H."/>
            <person name="Zhong F."/>
        </authorList>
    </citation>
    <scope>NUCLEOTIDE SEQUENCE [LARGE SCALE GENOMIC DNA]</scope>
    <source>
        <strain>BN</strain>
        <strain evidence="2">Sprague-Dawley</strain>
    </source>
</reference>
<accession>A6KMG3</accession>
<protein>
    <submittedName>
        <fullName evidence="1">RCG39185, isoform CRA_a</fullName>
    </submittedName>
</protein>
<evidence type="ECO:0000313" key="2">
    <source>
        <dbReference type="Proteomes" id="UP000234681"/>
    </source>
</evidence>
<sequence>MFSLHTVPDSSNYKLLELSLIFSLYHQLVSLSLIQPEFASLMAKQFFRLFIPLALNSDYQQQH</sequence>
<dbReference type="EMBL" id="CH474067">
    <property type="protein sequence ID" value="EDL75105.1"/>
    <property type="molecule type" value="Genomic_DNA"/>
</dbReference>
<name>A6KMG3_RAT</name>
<dbReference type="AlphaFoldDB" id="A6KMG3"/>
<proteinExistence type="predicted"/>
<gene>
    <name evidence="1" type="ORF">rCG_39185</name>
</gene>
<organism evidence="1 2">
    <name type="scientific">Rattus norvegicus</name>
    <name type="common">Rat</name>
    <dbReference type="NCBI Taxonomy" id="10116"/>
    <lineage>
        <taxon>Eukaryota</taxon>
        <taxon>Metazoa</taxon>
        <taxon>Chordata</taxon>
        <taxon>Craniata</taxon>
        <taxon>Vertebrata</taxon>
        <taxon>Euteleostomi</taxon>
        <taxon>Mammalia</taxon>
        <taxon>Eutheria</taxon>
        <taxon>Euarchontoglires</taxon>
        <taxon>Glires</taxon>
        <taxon>Rodentia</taxon>
        <taxon>Myomorpha</taxon>
        <taxon>Muroidea</taxon>
        <taxon>Muridae</taxon>
        <taxon>Murinae</taxon>
        <taxon>Rattus</taxon>
    </lineage>
</organism>